<evidence type="ECO:0000256" key="4">
    <source>
        <dbReference type="ARBA" id="ARBA00022840"/>
    </source>
</evidence>
<feature type="domain" description="ABC transporter" evidence="6">
    <location>
        <begin position="63"/>
        <end position="287"/>
    </location>
</feature>
<feature type="compositionally biased region" description="Acidic residues" evidence="5">
    <location>
        <begin position="484"/>
        <end position="494"/>
    </location>
</feature>
<evidence type="ECO:0000259" key="6">
    <source>
        <dbReference type="PROSITE" id="PS50893"/>
    </source>
</evidence>
<feature type="region of interest" description="Disordered" evidence="5">
    <location>
        <begin position="465"/>
        <end position="514"/>
    </location>
</feature>
<dbReference type="Pfam" id="PF01476">
    <property type="entry name" value="LysM"/>
    <property type="match status" value="1"/>
</dbReference>
<dbReference type="PANTHER" id="PTHR46743">
    <property type="entry name" value="TEICHOIC ACIDS EXPORT ATP-BINDING PROTEIN TAGH"/>
    <property type="match status" value="1"/>
</dbReference>
<gene>
    <name evidence="8" type="ORF">GYN21_03395</name>
</gene>
<evidence type="ECO:0000259" key="7">
    <source>
        <dbReference type="PROSITE" id="PS51782"/>
    </source>
</evidence>
<dbReference type="SMART" id="SM00382">
    <property type="entry name" value="AAA"/>
    <property type="match status" value="1"/>
</dbReference>
<dbReference type="InterPro" id="IPR018392">
    <property type="entry name" value="LysM"/>
</dbReference>
<dbReference type="Proteomes" id="UP001522450">
    <property type="component" value="Unassembled WGS sequence"/>
</dbReference>
<dbReference type="CDD" id="cd00118">
    <property type="entry name" value="LysM"/>
    <property type="match status" value="1"/>
</dbReference>
<reference evidence="8 9" key="1">
    <citation type="journal article" date="2022" name="Microbiol. Res.">
        <title>Comparative genome analysis, predicted lifestyle and antimicrobial strategies of Lactococcus carnosus and Lactococcus paracarnosus isolated from meat.</title>
        <authorList>
            <person name="Werum V."/>
            <person name="Ehrmann M."/>
            <person name="Vogel R."/>
            <person name="Hilgarth M."/>
        </authorList>
    </citation>
    <scope>NUCLEOTIDE SEQUENCE [LARGE SCALE GENOMIC DNA]</scope>
    <source>
        <strain evidence="8 9">TMW22177</strain>
    </source>
</reference>
<keyword evidence="4 8" id="KW-0067">ATP-binding</keyword>
<evidence type="ECO:0000256" key="1">
    <source>
        <dbReference type="ARBA" id="ARBA00005417"/>
    </source>
</evidence>
<dbReference type="InterPro" id="IPR017871">
    <property type="entry name" value="ABC_transporter-like_CS"/>
</dbReference>
<protein>
    <submittedName>
        <fullName evidence="8">ATP-binding cassette domain-containing protein</fullName>
    </submittedName>
</protein>
<accession>A0ABT0ARL7</accession>
<comment type="caution">
    <text evidence="8">The sequence shown here is derived from an EMBL/GenBank/DDBJ whole genome shotgun (WGS) entry which is preliminary data.</text>
</comment>
<dbReference type="SUPFAM" id="SSF52540">
    <property type="entry name" value="P-loop containing nucleoside triphosphate hydrolases"/>
    <property type="match status" value="1"/>
</dbReference>
<dbReference type="GO" id="GO:0005524">
    <property type="term" value="F:ATP binding"/>
    <property type="evidence" value="ECO:0007669"/>
    <property type="project" value="UniProtKB-KW"/>
</dbReference>
<feature type="region of interest" description="Disordered" evidence="5">
    <location>
        <begin position="384"/>
        <end position="410"/>
    </location>
</feature>
<keyword evidence="2" id="KW-0813">Transport</keyword>
<feature type="compositionally biased region" description="Low complexity" evidence="5">
    <location>
        <begin position="471"/>
        <end position="483"/>
    </location>
</feature>
<dbReference type="SMART" id="SM00257">
    <property type="entry name" value="LysM"/>
    <property type="match status" value="1"/>
</dbReference>
<evidence type="ECO:0000313" key="9">
    <source>
        <dbReference type="Proteomes" id="UP001522450"/>
    </source>
</evidence>
<dbReference type="SUPFAM" id="SSF54106">
    <property type="entry name" value="LysM domain"/>
    <property type="match status" value="1"/>
</dbReference>
<dbReference type="CDD" id="cd03220">
    <property type="entry name" value="ABC_KpsT_Wzt"/>
    <property type="match status" value="1"/>
</dbReference>
<comment type="similarity">
    <text evidence="1">Belongs to the ABC transporter superfamily.</text>
</comment>
<proteinExistence type="inferred from homology"/>
<dbReference type="Gene3D" id="3.10.350.10">
    <property type="entry name" value="LysM domain"/>
    <property type="match status" value="1"/>
</dbReference>
<dbReference type="InterPro" id="IPR003439">
    <property type="entry name" value="ABC_transporter-like_ATP-bd"/>
</dbReference>
<dbReference type="InterPro" id="IPR015860">
    <property type="entry name" value="ABC_transpr_TagH-like"/>
</dbReference>
<evidence type="ECO:0000256" key="2">
    <source>
        <dbReference type="ARBA" id="ARBA00022448"/>
    </source>
</evidence>
<dbReference type="EMBL" id="JAAECS010000002">
    <property type="protein sequence ID" value="MCJ1989256.1"/>
    <property type="molecule type" value="Genomic_DNA"/>
</dbReference>
<dbReference type="PANTHER" id="PTHR46743:SF2">
    <property type="entry name" value="TEICHOIC ACIDS EXPORT ATP-BINDING PROTEIN TAGH"/>
    <property type="match status" value="1"/>
</dbReference>
<dbReference type="InterPro" id="IPR050683">
    <property type="entry name" value="Bact_Polysacc_Export_ATP-bd"/>
</dbReference>
<dbReference type="PROSITE" id="PS51782">
    <property type="entry name" value="LYSM"/>
    <property type="match status" value="1"/>
</dbReference>
<keyword evidence="9" id="KW-1185">Reference proteome</keyword>
<name>A0ABT0ARL7_9LACT</name>
<evidence type="ECO:0000256" key="3">
    <source>
        <dbReference type="ARBA" id="ARBA00022741"/>
    </source>
</evidence>
<dbReference type="PROSITE" id="PS50893">
    <property type="entry name" value="ABC_TRANSPORTER_2"/>
    <property type="match status" value="1"/>
</dbReference>
<evidence type="ECO:0000256" key="5">
    <source>
        <dbReference type="SAM" id="MobiDB-lite"/>
    </source>
</evidence>
<feature type="compositionally biased region" description="Low complexity" evidence="5">
    <location>
        <begin position="385"/>
        <end position="408"/>
    </location>
</feature>
<dbReference type="InterPro" id="IPR003593">
    <property type="entry name" value="AAA+_ATPase"/>
</dbReference>
<dbReference type="InterPro" id="IPR036779">
    <property type="entry name" value="LysM_dom_sf"/>
</dbReference>
<organism evidence="8 9">
    <name type="scientific">Pseudolactococcus carnosus</name>
    <dbReference type="NCBI Taxonomy" id="2749961"/>
    <lineage>
        <taxon>Bacteria</taxon>
        <taxon>Bacillati</taxon>
        <taxon>Bacillota</taxon>
        <taxon>Bacilli</taxon>
        <taxon>Lactobacillales</taxon>
        <taxon>Streptococcaceae</taxon>
        <taxon>Pseudolactococcus</taxon>
    </lineage>
</organism>
<sequence>MSPVIKQDSGLKNLELKNLELKNLELKDLELKDSELKDSELKDSGLKVRGRLISKKFELSQNEKLKELLGIGQTNQEMKDFWALRNVNFEVYDGEAIGVVGLNGSGKSTLLNMIDRSLSITAGELEINGEVSRIAIGAGLKADLTGRDNIRLKCTMMGMSKKQIEDKMSEIVQFSELGPFIDRQVKDYSSGMRSKLAFSIAINQDPDILIIDEALSVGDSTFSAKSAKKMFEFREKGKTIFVVSHNSAQIQKWTDKVIWLHYGEVKEYGATKDVLPKYQAFINWFNSLSREQQEQYKLDRRKEQQDYSVAALKQEVLDNASESVSQSSLTLIDETIKKSKKRSKLTWTSKGLMLLCVLVMFFSGIASAKGQSILGLKKTAGMKQTTTVKPSKVPKSSTSKSSHKSSTSANQKNGVETFDYIVKEGDIISNIALVYGLTNDDIMKLNPNLNPSLITPGMVIKLQKAAKNKPSSTDTTTDASVSSVEEDNFEDETIDTTTDTPNNLPDSRTIPESE</sequence>
<keyword evidence="3" id="KW-0547">Nucleotide-binding</keyword>
<dbReference type="Pfam" id="PF00005">
    <property type="entry name" value="ABC_tran"/>
    <property type="match status" value="1"/>
</dbReference>
<dbReference type="Gene3D" id="3.40.50.300">
    <property type="entry name" value="P-loop containing nucleotide triphosphate hydrolases"/>
    <property type="match status" value="1"/>
</dbReference>
<evidence type="ECO:0000313" key="8">
    <source>
        <dbReference type="EMBL" id="MCJ1989256.1"/>
    </source>
</evidence>
<dbReference type="InterPro" id="IPR027417">
    <property type="entry name" value="P-loop_NTPase"/>
</dbReference>
<dbReference type="PROSITE" id="PS00211">
    <property type="entry name" value="ABC_TRANSPORTER_1"/>
    <property type="match status" value="1"/>
</dbReference>
<feature type="domain" description="LysM" evidence="7">
    <location>
        <begin position="418"/>
        <end position="462"/>
    </location>
</feature>